<keyword evidence="6 12" id="KW-0808">Transferase</keyword>
<dbReference type="GO" id="GO:0000155">
    <property type="term" value="F:phosphorelay sensor kinase activity"/>
    <property type="evidence" value="ECO:0007669"/>
    <property type="project" value="InterPro"/>
</dbReference>
<feature type="transmembrane region" description="Helical" evidence="10">
    <location>
        <begin position="107"/>
        <end position="123"/>
    </location>
</feature>
<dbReference type="Gene3D" id="1.10.287.130">
    <property type="match status" value="1"/>
</dbReference>
<evidence type="ECO:0000256" key="3">
    <source>
        <dbReference type="ARBA" id="ARBA00012438"/>
    </source>
</evidence>
<accession>A0AAN0RLS9</accession>
<dbReference type="PROSITE" id="PS50109">
    <property type="entry name" value="HIS_KIN"/>
    <property type="match status" value="1"/>
</dbReference>
<gene>
    <name evidence="12" type="primary">regB</name>
    <name evidence="12" type="ORF">RCA23_c30300</name>
</gene>
<evidence type="ECO:0000256" key="1">
    <source>
        <dbReference type="ARBA" id="ARBA00000085"/>
    </source>
</evidence>
<dbReference type="Pfam" id="PF00512">
    <property type="entry name" value="HisKA"/>
    <property type="match status" value="1"/>
</dbReference>
<dbReference type="SMART" id="SM00388">
    <property type="entry name" value="HisKA"/>
    <property type="match status" value="1"/>
</dbReference>
<protein>
    <recommendedName>
        <fullName evidence="3">histidine kinase</fullName>
        <ecNumber evidence="3">2.7.13.3</ecNumber>
    </recommendedName>
</protein>
<keyword evidence="10" id="KW-0472">Membrane</keyword>
<evidence type="ECO:0000256" key="10">
    <source>
        <dbReference type="SAM" id="Phobius"/>
    </source>
</evidence>
<proteinExistence type="predicted"/>
<reference evidence="12 13" key="1">
    <citation type="journal article" date="2014" name="ISME J.">
        <title>Adaptation of an abundant Roseobacter RCA organism to pelagic systems revealed by genomic and transcriptomic analyses.</title>
        <authorList>
            <person name="Voget S."/>
            <person name="Wemheuer B."/>
            <person name="Brinkhoff T."/>
            <person name="Vollmers J."/>
            <person name="Dietrich S."/>
            <person name="Giebel H.A."/>
            <person name="Beardsley C."/>
            <person name="Sardemann C."/>
            <person name="Bakenhus I."/>
            <person name="Billerbeck S."/>
            <person name="Daniel R."/>
            <person name="Simon M."/>
        </authorList>
    </citation>
    <scope>NUCLEOTIDE SEQUENCE [LARGE SCALE GENOMIC DNA]</scope>
    <source>
        <strain evidence="12 13">RCA23</strain>
    </source>
</reference>
<evidence type="ECO:0000256" key="7">
    <source>
        <dbReference type="ARBA" id="ARBA00022741"/>
    </source>
</evidence>
<evidence type="ECO:0000256" key="8">
    <source>
        <dbReference type="ARBA" id="ARBA00022777"/>
    </source>
</evidence>
<sequence>MSQSRIGYIDQNARSNWMRLRTLVTVRWVAITGQILALSVGHELYGLSLALGPCSAVIGLSILANIFAVLIFPDNRRLSEAETVLTLLFDTLQLSLLLAFTGGLNNPFALLILAPVTIAATVLPTRSTLLLAFCAVVMTTTVALVHLPLRTANGGLLEMPLVFVFGFWVAIVTGIIFISIYTRRVTTEMTSMSEALLATQMALAREQKLTDLGGVVAATAHELGTPLATIKLVSAELMEELKDTEPLHADAQLIREQAERCGAILRSMGRAGKEDLHLRTTLWSALVREAAEPHLDRGKTVTFAFEDNLEADPDQPQTFRKPEVIHGLRNLIQNAVDFSQSQVRVDIRWSKDSLAVKISDDGRGYAPQVINRIGDPFVRRRNRTSTHGARPGYDGMGLGLFIAKTLLERSGADLEFFNGTKRDPLRGAIVTSTWPRHKLEAKDEPVGENQQIKIE</sequence>
<dbReference type="SUPFAM" id="SSF47384">
    <property type="entry name" value="Homodimeric domain of signal transducing histidine kinase"/>
    <property type="match status" value="1"/>
</dbReference>
<dbReference type="Proteomes" id="UP000028680">
    <property type="component" value="Chromosome"/>
</dbReference>
<dbReference type="PANTHER" id="PTHR44936">
    <property type="entry name" value="SENSOR PROTEIN CREC"/>
    <property type="match status" value="1"/>
</dbReference>
<keyword evidence="4" id="KW-1003">Cell membrane</keyword>
<dbReference type="PANTHER" id="PTHR44936:SF10">
    <property type="entry name" value="SENSOR PROTEIN RSTB"/>
    <property type="match status" value="1"/>
</dbReference>
<keyword evidence="9" id="KW-0067">ATP-binding</keyword>
<dbReference type="AlphaFoldDB" id="A0AAN0RLS9"/>
<evidence type="ECO:0000256" key="4">
    <source>
        <dbReference type="ARBA" id="ARBA00022475"/>
    </source>
</evidence>
<dbReference type="SMART" id="SM00387">
    <property type="entry name" value="HATPase_c"/>
    <property type="match status" value="1"/>
</dbReference>
<feature type="transmembrane region" description="Helical" evidence="10">
    <location>
        <begin position="130"/>
        <end position="149"/>
    </location>
</feature>
<feature type="transmembrane region" description="Helical" evidence="10">
    <location>
        <begin position="161"/>
        <end position="182"/>
    </location>
</feature>
<dbReference type="InterPro" id="IPR005467">
    <property type="entry name" value="His_kinase_dom"/>
</dbReference>
<dbReference type="InterPro" id="IPR004358">
    <property type="entry name" value="Sig_transdc_His_kin-like_C"/>
</dbReference>
<evidence type="ECO:0000313" key="12">
    <source>
        <dbReference type="EMBL" id="AII88530.1"/>
    </source>
</evidence>
<dbReference type="GO" id="GO:0005524">
    <property type="term" value="F:ATP binding"/>
    <property type="evidence" value="ECO:0007669"/>
    <property type="project" value="UniProtKB-KW"/>
</dbReference>
<dbReference type="EMBL" id="CP003984">
    <property type="protein sequence ID" value="AII88530.1"/>
    <property type="molecule type" value="Genomic_DNA"/>
</dbReference>
<feature type="domain" description="Histidine kinase" evidence="11">
    <location>
        <begin position="218"/>
        <end position="438"/>
    </location>
</feature>
<keyword evidence="13" id="KW-1185">Reference proteome</keyword>
<dbReference type="EC" id="2.7.13.3" evidence="3"/>
<dbReference type="RefSeq" id="WP_044051061.1">
    <property type="nucleotide sequence ID" value="NZ_CP003984.1"/>
</dbReference>
<dbReference type="KEGG" id="ptp:RCA23_c30300"/>
<keyword evidence="8 12" id="KW-0418">Kinase</keyword>
<feature type="transmembrane region" description="Helical" evidence="10">
    <location>
        <begin position="47"/>
        <end position="72"/>
    </location>
</feature>
<evidence type="ECO:0000256" key="2">
    <source>
        <dbReference type="ARBA" id="ARBA00004651"/>
    </source>
</evidence>
<dbReference type="InterPro" id="IPR036097">
    <property type="entry name" value="HisK_dim/P_sf"/>
</dbReference>
<evidence type="ECO:0000313" key="13">
    <source>
        <dbReference type="Proteomes" id="UP000028680"/>
    </source>
</evidence>
<comment type="subcellular location">
    <subcellularLocation>
        <location evidence="2">Cell membrane</location>
        <topology evidence="2">Multi-pass membrane protein</topology>
    </subcellularLocation>
</comment>
<keyword evidence="5" id="KW-0597">Phosphoprotein</keyword>
<dbReference type="InterPro" id="IPR047770">
    <property type="entry name" value="RegB"/>
</dbReference>
<comment type="catalytic activity">
    <reaction evidence="1">
        <text>ATP + protein L-histidine = ADP + protein N-phospho-L-histidine.</text>
        <dbReference type="EC" id="2.7.13.3"/>
    </reaction>
</comment>
<keyword evidence="10" id="KW-1133">Transmembrane helix</keyword>
<dbReference type="InterPro" id="IPR036890">
    <property type="entry name" value="HATPase_C_sf"/>
</dbReference>
<evidence type="ECO:0000259" key="11">
    <source>
        <dbReference type="PROSITE" id="PS50109"/>
    </source>
</evidence>
<keyword evidence="7" id="KW-0547">Nucleotide-binding</keyword>
<dbReference type="CDD" id="cd00082">
    <property type="entry name" value="HisKA"/>
    <property type="match status" value="1"/>
</dbReference>
<dbReference type="GO" id="GO:0005886">
    <property type="term" value="C:plasma membrane"/>
    <property type="evidence" value="ECO:0007669"/>
    <property type="project" value="UniProtKB-SubCell"/>
</dbReference>
<dbReference type="PRINTS" id="PR00344">
    <property type="entry name" value="BCTRLSENSOR"/>
</dbReference>
<dbReference type="Gene3D" id="3.30.565.10">
    <property type="entry name" value="Histidine kinase-like ATPase, C-terminal domain"/>
    <property type="match status" value="1"/>
</dbReference>
<evidence type="ECO:0000256" key="5">
    <source>
        <dbReference type="ARBA" id="ARBA00022553"/>
    </source>
</evidence>
<evidence type="ECO:0000256" key="6">
    <source>
        <dbReference type="ARBA" id="ARBA00022679"/>
    </source>
</evidence>
<organism evidence="12 13">
    <name type="scientific">Planktomarina temperata RCA23</name>
    <dbReference type="NCBI Taxonomy" id="666509"/>
    <lineage>
        <taxon>Bacteria</taxon>
        <taxon>Pseudomonadati</taxon>
        <taxon>Pseudomonadota</taxon>
        <taxon>Alphaproteobacteria</taxon>
        <taxon>Rhodobacterales</taxon>
        <taxon>Paracoccaceae</taxon>
        <taxon>Planktomarina</taxon>
    </lineage>
</organism>
<dbReference type="NCBIfam" id="NF033792">
    <property type="entry name" value="ActS_PrrB_HisK"/>
    <property type="match status" value="1"/>
</dbReference>
<dbReference type="InterPro" id="IPR050980">
    <property type="entry name" value="2C_sensor_his_kinase"/>
</dbReference>
<dbReference type="NCBIfam" id="NF045988">
    <property type="entry name" value="HisKinRegBRhodob"/>
    <property type="match status" value="1"/>
</dbReference>
<dbReference type="Pfam" id="PF02518">
    <property type="entry name" value="HATPase_c"/>
    <property type="match status" value="1"/>
</dbReference>
<name>A0AAN0RLS9_9RHOB</name>
<dbReference type="InterPro" id="IPR003594">
    <property type="entry name" value="HATPase_dom"/>
</dbReference>
<feature type="transmembrane region" description="Helical" evidence="10">
    <location>
        <begin position="20"/>
        <end position="41"/>
    </location>
</feature>
<keyword evidence="10" id="KW-0812">Transmembrane</keyword>
<dbReference type="SUPFAM" id="SSF55874">
    <property type="entry name" value="ATPase domain of HSP90 chaperone/DNA topoisomerase II/histidine kinase"/>
    <property type="match status" value="1"/>
</dbReference>
<dbReference type="InterPro" id="IPR003661">
    <property type="entry name" value="HisK_dim/P_dom"/>
</dbReference>
<evidence type="ECO:0000256" key="9">
    <source>
        <dbReference type="ARBA" id="ARBA00022840"/>
    </source>
</evidence>